<sequence>MPNLKQAIKRVSINSKKTEINKNKMSEVRTAVKKAHVAVSTASEGAMDLVRSAQKQIDKLAGKGKMKKNTAARRVSRLQKALNAQAK</sequence>
<evidence type="ECO:0000256" key="6">
    <source>
        <dbReference type="ARBA" id="ARBA00035136"/>
    </source>
</evidence>
<protein>
    <recommendedName>
        <fullName evidence="6 7">Small ribosomal subunit protein bS20</fullName>
    </recommendedName>
</protein>
<dbReference type="InterPro" id="IPR036510">
    <property type="entry name" value="Ribosomal_bS20_sf"/>
</dbReference>
<evidence type="ECO:0000256" key="5">
    <source>
        <dbReference type="ARBA" id="ARBA00023274"/>
    </source>
</evidence>
<keyword evidence="3 7" id="KW-0694">RNA-binding</keyword>
<dbReference type="InterPro" id="IPR002583">
    <property type="entry name" value="Ribosomal_bS20"/>
</dbReference>
<keyword evidence="5 7" id="KW-0687">Ribonucleoprotein</keyword>
<dbReference type="Pfam" id="PF01649">
    <property type="entry name" value="Ribosomal_S20p"/>
    <property type="match status" value="1"/>
</dbReference>
<proteinExistence type="inferred from homology"/>
<evidence type="ECO:0000256" key="7">
    <source>
        <dbReference type="HAMAP-Rule" id="MF_00500"/>
    </source>
</evidence>
<dbReference type="GO" id="GO:0005840">
    <property type="term" value="C:ribosome"/>
    <property type="evidence" value="ECO:0007669"/>
    <property type="project" value="UniProtKB-KW"/>
</dbReference>
<evidence type="ECO:0000256" key="3">
    <source>
        <dbReference type="ARBA" id="ARBA00022884"/>
    </source>
</evidence>
<accession>A0ABY8C388</accession>
<evidence type="ECO:0000256" key="2">
    <source>
        <dbReference type="ARBA" id="ARBA00022730"/>
    </source>
</evidence>
<evidence type="ECO:0000313" key="9">
    <source>
        <dbReference type="Proteomes" id="UP001220478"/>
    </source>
</evidence>
<name>A0ABY8C388_9FIRM</name>
<comment type="similarity">
    <text evidence="1 7">Belongs to the bacterial ribosomal protein bS20 family.</text>
</comment>
<dbReference type="NCBIfam" id="TIGR00029">
    <property type="entry name" value="S20"/>
    <property type="match status" value="1"/>
</dbReference>
<comment type="function">
    <text evidence="7">Binds directly to 16S ribosomal RNA.</text>
</comment>
<dbReference type="PANTHER" id="PTHR33398">
    <property type="entry name" value="30S RIBOSOMAL PROTEIN S20"/>
    <property type="match status" value="1"/>
</dbReference>
<dbReference type="PANTHER" id="PTHR33398:SF1">
    <property type="entry name" value="SMALL RIBOSOMAL SUBUNIT PROTEIN BS20C"/>
    <property type="match status" value="1"/>
</dbReference>
<organism evidence="8 9">
    <name type="scientific">Amygdalobacter indicium</name>
    <dbReference type="NCBI Taxonomy" id="3029272"/>
    <lineage>
        <taxon>Bacteria</taxon>
        <taxon>Bacillati</taxon>
        <taxon>Bacillota</taxon>
        <taxon>Clostridia</taxon>
        <taxon>Eubacteriales</taxon>
        <taxon>Oscillospiraceae</taxon>
        <taxon>Amygdalobacter</taxon>
    </lineage>
</organism>
<keyword evidence="2 7" id="KW-0699">rRNA-binding</keyword>
<dbReference type="RefSeq" id="WP_315570523.1">
    <property type="nucleotide sequence ID" value="NZ_CP118866.1"/>
</dbReference>
<dbReference type="Gene3D" id="1.20.58.110">
    <property type="entry name" value="Ribosomal protein S20"/>
    <property type="match status" value="1"/>
</dbReference>
<evidence type="ECO:0000313" key="8">
    <source>
        <dbReference type="EMBL" id="WEG35143.1"/>
    </source>
</evidence>
<keyword evidence="4 7" id="KW-0689">Ribosomal protein</keyword>
<evidence type="ECO:0000256" key="1">
    <source>
        <dbReference type="ARBA" id="ARBA00007634"/>
    </source>
</evidence>
<dbReference type="EMBL" id="CP118868">
    <property type="protein sequence ID" value="WEG35143.1"/>
    <property type="molecule type" value="Genomic_DNA"/>
</dbReference>
<reference evidence="8 9" key="1">
    <citation type="submission" date="2023-02" db="EMBL/GenBank/DDBJ databases">
        <title>Novel Oscillospiraceae bacterial genomes.</title>
        <authorList>
            <person name="Srinivasan S."/>
            <person name="Austin M.N."/>
            <person name="Fiedler T.L."/>
            <person name="Strenk S.M."/>
            <person name="Agnew K.J."/>
            <person name="Nagana Gowda G.A."/>
            <person name="Raftery D."/>
            <person name="Beamer M.A."/>
            <person name="Achilles S.L."/>
            <person name="Wiesenfeld H.C."/>
            <person name="Fredricks D.N."/>
            <person name="Hillier S.L."/>
        </authorList>
    </citation>
    <scope>NUCLEOTIDE SEQUENCE [LARGE SCALE GENOMIC DNA]</scope>
    <source>
        <strain evidence="8 9">CHIC02 1186E3-8</strain>
    </source>
</reference>
<dbReference type="SUPFAM" id="SSF46992">
    <property type="entry name" value="Ribosomal protein S20"/>
    <property type="match status" value="1"/>
</dbReference>
<dbReference type="Proteomes" id="UP001220478">
    <property type="component" value="Chromosome"/>
</dbReference>
<dbReference type="HAMAP" id="MF_00500">
    <property type="entry name" value="Ribosomal_bS20"/>
    <property type="match status" value="1"/>
</dbReference>
<evidence type="ECO:0000256" key="4">
    <source>
        <dbReference type="ARBA" id="ARBA00022980"/>
    </source>
</evidence>
<keyword evidence="9" id="KW-1185">Reference proteome</keyword>
<gene>
    <name evidence="7 8" type="primary">rpsT</name>
    <name evidence="8" type="ORF">PYS61_04180</name>
</gene>